<evidence type="ECO:0008006" key="10">
    <source>
        <dbReference type="Google" id="ProtNLM"/>
    </source>
</evidence>
<dbReference type="STRING" id="879819.A0A0J0XHM4"/>
<dbReference type="GO" id="GO:0012507">
    <property type="term" value="C:ER to Golgi transport vesicle membrane"/>
    <property type="evidence" value="ECO:0007669"/>
    <property type="project" value="TreeGrafter"/>
</dbReference>
<dbReference type="RefSeq" id="XP_018277097.1">
    <property type="nucleotide sequence ID" value="XM_018423819.1"/>
</dbReference>
<reference evidence="8 9" key="1">
    <citation type="submission" date="2015-03" db="EMBL/GenBank/DDBJ databases">
        <title>Genomics and transcriptomics of the oil-accumulating basidiomycete yeast T. oleaginosus allow insights into substrate utilization and the diverse evolutionary trajectories of mating systems in fungi.</title>
        <authorList>
            <consortium name="DOE Joint Genome Institute"/>
            <person name="Kourist R."/>
            <person name="Kracht O."/>
            <person name="Bracharz F."/>
            <person name="Lipzen A."/>
            <person name="Nolan M."/>
            <person name="Ohm R."/>
            <person name="Grigoriev I."/>
            <person name="Sun S."/>
            <person name="Heitman J."/>
            <person name="Bruck T."/>
            <person name="Nowrousian M."/>
        </authorList>
    </citation>
    <scope>NUCLEOTIDE SEQUENCE [LARGE SCALE GENOMIC DNA]</scope>
    <source>
        <strain evidence="8 9">IBC0246</strain>
    </source>
</reference>
<evidence type="ECO:0000256" key="3">
    <source>
        <dbReference type="ARBA" id="ARBA00023054"/>
    </source>
</evidence>
<keyword evidence="9" id="KW-1185">Reference proteome</keyword>
<dbReference type="PANTHER" id="PTHR10013">
    <property type="entry name" value="GENERAL VESICULAR TRANSPORT FACTOR P115"/>
    <property type="match status" value="1"/>
</dbReference>
<dbReference type="SUPFAM" id="SSF48371">
    <property type="entry name" value="ARM repeat"/>
    <property type="match status" value="1"/>
</dbReference>
<dbReference type="InterPro" id="IPR024095">
    <property type="entry name" value="Vesicle_P115"/>
</dbReference>
<name>A0A0J0XHM4_9TREE</name>
<evidence type="ECO:0000256" key="2">
    <source>
        <dbReference type="ARBA" id="ARBA00023034"/>
    </source>
</evidence>
<feature type="domain" description="Uso1/p115-like vesicle tethering protein C-terminal" evidence="7">
    <location>
        <begin position="864"/>
        <end position="982"/>
    </location>
</feature>
<accession>A0A0J0XHM4</accession>
<feature type="compositionally biased region" description="Basic and acidic residues" evidence="5">
    <location>
        <begin position="866"/>
        <end position="894"/>
    </location>
</feature>
<dbReference type="GO" id="GO:0000139">
    <property type="term" value="C:Golgi membrane"/>
    <property type="evidence" value="ECO:0007669"/>
    <property type="project" value="InterPro"/>
</dbReference>
<dbReference type="AlphaFoldDB" id="A0A0J0XHM4"/>
<feature type="region of interest" description="Disordered" evidence="5">
    <location>
        <begin position="952"/>
        <end position="986"/>
    </location>
</feature>
<keyword evidence="2" id="KW-0333">Golgi apparatus</keyword>
<evidence type="ECO:0000259" key="6">
    <source>
        <dbReference type="Pfam" id="PF04869"/>
    </source>
</evidence>
<dbReference type="InterPro" id="IPR006955">
    <property type="entry name" value="Uso1_p115_C"/>
</dbReference>
<dbReference type="OrthoDB" id="198977at2759"/>
<evidence type="ECO:0000256" key="1">
    <source>
        <dbReference type="ARBA" id="ARBA00004555"/>
    </source>
</evidence>
<comment type="subcellular location">
    <subcellularLocation>
        <location evidence="1">Golgi apparatus</location>
    </subcellularLocation>
</comment>
<feature type="region of interest" description="Disordered" evidence="5">
    <location>
        <begin position="866"/>
        <end position="909"/>
    </location>
</feature>
<dbReference type="InterPro" id="IPR016024">
    <property type="entry name" value="ARM-type_fold"/>
</dbReference>
<dbReference type="EMBL" id="KQ087232">
    <property type="protein sequence ID" value="KLT40606.1"/>
    <property type="molecule type" value="Genomic_DNA"/>
</dbReference>
<evidence type="ECO:0000259" key="7">
    <source>
        <dbReference type="Pfam" id="PF04871"/>
    </source>
</evidence>
<dbReference type="GeneID" id="28984422"/>
<dbReference type="GO" id="GO:0005795">
    <property type="term" value="C:Golgi stack"/>
    <property type="evidence" value="ECO:0007669"/>
    <property type="project" value="TreeGrafter"/>
</dbReference>
<dbReference type="Pfam" id="PF04871">
    <property type="entry name" value="Uso1_p115_C"/>
    <property type="match status" value="1"/>
</dbReference>
<protein>
    <recommendedName>
        <fullName evidence="10">Vesicle tethering protein Uso1/P115-like head domain-containing protein</fullName>
    </recommendedName>
</protein>
<evidence type="ECO:0000313" key="9">
    <source>
        <dbReference type="Proteomes" id="UP000053611"/>
    </source>
</evidence>
<organism evidence="8 9">
    <name type="scientific">Cutaneotrichosporon oleaginosum</name>
    <dbReference type="NCBI Taxonomy" id="879819"/>
    <lineage>
        <taxon>Eukaryota</taxon>
        <taxon>Fungi</taxon>
        <taxon>Dikarya</taxon>
        <taxon>Basidiomycota</taxon>
        <taxon>Agaricomycotina</taxon>
        <taxon>Tremellomycetes</taxon>
        <taxon>Trichosporonales</taxon>
        <taxon>Trichosporonaceae</taxon>
        <taxon>Cutaneotrichosporon</taxon>
    </lineage>
</organism>
<sequence>MSLFGSRFSSAVTALRGELSAAPQTANDTISKLVDKIQTSPQVDDRRTAVLGLKGLSRDWKAEVGQEAFPSLLAVLQHDAPYDVDIAKAVLEALMSLCEVPDKPAKDDVGLKHIDMFLETPEPFHAVIGLLSTSPAFFPRFYALQFLSQILTARAPLAQSYILSAPPPGVDGVLTVLDPKAPPPGSQGAVMGGGAGEMLRNEALLLLPVMLAGNADLQKIIAFSGAFEKILDIIAAENGIEGGIVVQDALTVIGTLLRFNVSNQNLFREFSFIPSIPPILHFPHSLAADEPAPDTFALQDWPEQKLFNAGLVLGLIRMLIGGPGGPNQSAMASSGVTRCLLELSLASNAPNGLKCQALNTLTPIMLSSLPNQALLSTLMLAPLVPVNADMEHPNGGFVRLPPRPAVVALVSAVIEGDPSAGGRGLRGRAAGVNMFEGYVNNNDDARIGIISSMVPPPEDNVNSNFPDTPQSAGSLIMSGLLDFHTSEAPFDPYRPLFSCLLMSHLLRSSEHAKKLAREISFPGGGDDEEDDNVSLLQLVVGNLMMAAQAQGEAASKATKEGRGDNSVEDETWTRVMVGYLVLLSTWLWDSPKSVAEFLSESANLQVLITPITQPTGIDPLIQGLCAFLLGICYEFNREPGEVTRATLHPILHSRIGPDQFVSRMARLREDPRFRAVQPDAFDTEGEDATAAHQSQDSEEQDEGLELWFDWAFVDFWKNHYYTIQRSIAVDPDAVGSRTSADDSETAGIIMSLRQKLKAQTDEVVKLQSQLSHKASEHNKEKDQLASEIEALSKELAKLSADGAASAQSSTELETLRSDLSAARAQATSQMAELAAHAETKTQLEGVTSELDALRKELEEAKAIAAKAAERADKAEAAAQAEKERADKAEKEPKILEPPPKGKGKKAEAELNKLREQVKKLETELEETKAKGAEMEKEHEDLLVLLDELSSKRKRDKGVMRDKGLFVSEDEDDDDDDDDDGDDDDDE</sequence>
<evidence type="ECO:0000313" key="8">
    <source>
        <dbReference type="EMBL" id="KLT40606.1"/>
    </source>
</evidence>
<evidence type="ECO:0000256" key="4">
    <source>
        <dbReference type="SAM" id="Coils"/>
    </source>
</evidence>
<dbReference type="Pfam" id="PF04869">
    <property type="entry name" value="Uso1_p115_head"/>
    <property type="match status" value="1"/>
</dbReference>
<keyword evidence="3 4" id="KW-0175">Coiled coil</keyword>
<feature type="coiled-coil region" evidence="4">
    <location>
        <begin position="749"/>
        <end position="801"/>
    </location>
</feature>
<dbReference type="Proteomes" id="UP000053611">
    <property type="component" value="Unassembled WGS sequence"/>
</dbReference>
<dbReference type="GO" id="GO:0005783">
    <property type="term" value="C:endoplasmic reticulum"/>
    <property type="evidence" value="ECO:0007669"/>
    <property type="project" value="TreeGrafter"/>
</dbReference>
<feature type="compositionally biased region" description="Acidic residues" evidence="5">
    <location>
        <begin position="967"/>
        <end position="986"/>
    </location>
</feature>
<dbReference type="InterPro" id="IPR011989">
    <property type="entry name" value="ARM-like"/>
</dbReference>
<dbReference type="GO" id="GO:0006888">
    <property type="term" value="P:endoplasmic reticulum to Golgi vesicle-mediated transport"/>
    <property type="evidence" value="ECO:0007669"/>
    <property type="project" value="TreeGrafter"/>
</dbReference>
<gene>
    <name evidence="8" type="ORF">CC85DRAFT_287329</name>
</gene>
<dbReference type="InterPro" id="IPR006953">
    <property type="entry name" value="Vesicle_Uso1_P115_head"/>
</dbReference>
<dbReference type="GO" id="GO:0048280">
    <property type="term" value="P:vesicle fusion with Golgi apparatus"/>
    <property type="evidence" value="ECO:0007669"/>
    <property type="project" value="InterPro"/>
</dbReference>
<dbReference type="PANTHER" id="PTHR10013:SF0">
    <property type="entry name" value="GENERAL VESICULAR TRANSPORT FACTOR P115"/>
    <property type="match status" value="1"/>
</dbReference>
<dbReference type="GO" id="GO:0048211">
    <property type="term" value="P:Golgi vesicle docking"/>
    <property type="evidence" value="ECO:0007669"/>
    <property type="project" value="TreeGrafter"/>
</dbReference>
<dbReference type="Gene3D" id="1.25.10.10">
    <property type="entry name" value="Leucine-rich Repeat Variant"/>
    <property type="match status" value="1"/>
</dbReference>
<evidence type="ECO:0000256" key="5">
    <source>
        <dbReference type="SAM" id="MobiDB-lite"/>
    </source>
</evidence>
<dbReference type="GO" id="GO:0006886">
    <property type="term" value="P:intracellular protein transport"/>
    <property type="evidence" value="ECO:0007669"/>
    <property type="project" value="InterPro"/>
</dbReference>
<feature type="domain" description="Vesicle tethering protein Uso1/P115-like head" evidence="6">
    <location>
        <begin position="425"/>
        <end position="727"/>
    </location>
</feature>
<proteinExistence type="predicted"/>
<dbReference type="FunFam" id="1.25.10.10:FF:000296">
    <property type="entry name" value="Related to transport protein USO1"/>
    <property type="match status" value="1"/>
</dbReference>